<proteinExistence type="predicted"/>
<dbReference type="Proteomes" id="UP001281147">
    <property type="component" value="Unassembled WGS sequence"/>
</dbReference>
<sequence>MTDEYLLQQELEALACNAYNPPLESDESQTESMAKTMDRWQNLFGLSRDEAVERIMHHRTDLTRTRVPDTHWDVVRAEKENAGYDREAYEYELELQKRKATLPDLLPSAEDSNVTYLVQMDGPLADPEKVRRAADMSDLPSVVTGQSVEQSRSVSLCCIDAPAKAALLRWAADEGRGYEPTVLVNPKSLQ</sequence>
<gene>
    <name evidence="1" type="ORF">LTR37_009017</name>
</gene>
<keyword evidence="2" id="KW-1185">Reference proteome</keyword>
<reference evidence="1" key="1">
    <citation type="submission" date="2023-07" db="EMBL/GenBank/DDBJ databases">
        <title>Black Yeasts Isolated from many extreme environments.</title>
        <authorList>
            <person name="Coleine C."/>
            <person name="Stajich J.E."/>
            <person name="Selbmann L."/>
        </authorList>
    </citation>
    <scope>NUCLEOTIDE SEQUENCE</scope>
    <source>
        <strain evidence="1">CCFEE 5714</strain>
    </source>
</reference>
<accession>A0ACC3N8W1</accession>
<dbReference type="EMBL" id="JAUTXU010000069">
    <property type="protein sequence ID" value="KAK3712574.1"/>
    <property type="molecule type" value="Genomic_DNA"/>
</dbReference>
<name>A0ACC3N8W1_9PEZI</name>
<protein>
    <submittedName>
        <fullName evidence="1">Uncharacterized protein</fullName>
    </submittedName>
</protein>
<comment type="caution">
    <text evidence="1">The sequence shown here is derived from an EMBL/GenBank/DDBJ whole genome shotgun (WGS) entry which is preliminary data.</text>
</comment>
<organism evidence="1 2">
    <name type="scientific">Vermiconidia calcicola</name>
    <dbReference type="NCBI Taxonomy" id="1690605"/>
    <lineage>
        <taxon>Eukaryota</taxon>
        <taxon>Fungi</taxon>
        <taxon>Dikarya</taxon>
        <taxon>Ascomycota</taxon>
        <taxon>Pezizomycotina</taxon>
        <taxon>Dothideomycetes</taxon>
        <taxon>Dothideomycetidae</taxon>
        <taxon>Mycosphaerellales</taxon>
        <taxon>Extremaceae</taxon>
        <taxon>Vermiconidia</taxon>
    </lineage>
</organism>
<evidence type="ECO:0000313" key="2">
    <source>
        <dbReference type="Proteomes" id="UP001281147"/>
    </source>
</evidence>
<evidence type="ECO:0000313" key="1">
    <source>
        <dbReference type="EMBL" id="KAK3712574.1"/>
    </source>
</evidence>